<dbReference type="GO" id="GO:0003677">
    <property type="term" value="F:DNA binding"/>
    <property type="evidence" value="ECO:0007669"/>
    <property type="project" value="InterPro"/>
</dbReference>
<evidence type="ECO:0000313" key="3">
    <source>
        <dbReference type="EMBL" id="ACJ01086.1"/>
    </source>
</evidence>
<dbReference type="HOGENOM" id="CLU_857596_0_0_5"/>
<dbReference type="Gene3D" id="1.10.10.2830">
    <property type="match status" value="1"/>
</dbReference>
<dbReference type="GO" id="GO:0007059">
    <property type="term" value="P:chromosome segregation"/>
    <property type="evidence" value="ECO:0007669"/>
    <property type="project" value="TreeGrafter"/>
</dbReference>
<organism evidence="3 4">
    <name type="scientific">Rhodospirillum centenum (strain ATCC 51521 / SW)</name>
    <dbReference type="NCBI Taxonomy" id="414684"/>
    <lineage>
        <taxon>Bacteria</taxon>
        <taxon>Pseudomonadati</taxon>
        <taxon>Pseudomonadota</taxon>
        <taxon>Alphaproteobacteria</taxon>
        <taxon>Rhodospirillales</taxon>
        <taxon>Rhodospirillaceae</taxon>
        <taxon>Rhodospirillum</taxon>
    </lineage>
</organism>
<dbReference type="InterPro" id="IPR004437">
    <property type="entry name" value="ParB/RepB/Spo0J"/>
</dbReference>
<dbReference type="InterPro" id="IPR040873">
    <property type="entry name" value="SoPB_HTH"/>
</dbReference>
<name>B6IXR2_RHOCS</name>
<dbReference type="PANTHER" id="PTHR33375:SF1">
    <property type="entry name" value="CHROMOSOME-PARTITIONING PROTEIN PARB-RELATED"/>
    <property type="match status" value="1"/>
</dbReference>
<dbReference type="SUPFAM" id="SSF110849">
    <property type="entry name" value="ParB/Sulfiredoxin"/>
    <property type="match status" value="1"/>
</dbReference>
<dbReference type="SMART" id="SM00470">
    <property type="entry name" value="ParB"/>
    <property type="match status" value="1"/>
</dbReference>
<dbReference type="NCBIfam" id="TIGR00180">
    <property type="entry name" value="parB_part"/>
    <property type="match status" value="1"/>
</dbReference>
<dbReference type="InterPro" id="IPR036086">
    <property type="entry name" value="ParB/Sulfiredoxin_sf"/>
</dbReference>
<comment type="similarity">
    <text evidence="1">Belongs to the ParB family.</text>
</comment>
<dbReference type="InterPro" id="IPR050336">
    <property type="entry name" value="Chromosome_partition/occlusion"/>
</dbReference>
<sequence length="324" mass="34618">MSRKDRMAALDAAVGDVAGRRRESGSARSFIPIVAQMEEVFEGSAAELERLKAAGQVLLDLDPGTLVATRFRDRHGAAFADTAFEQLVQDILARGQLVPILVRRTSAGFEIIAGHRRVEACRRLGRPVLARELAADDRGLVLAMVRENEVRADISAFERARQIAAVLEAGVMDRAGLMAALGFTKGHLSNLLKLAELPDAVVAGLGDPRPLRIADGARLARLLADPAVRERVLAKAAELAAGSLPFARRLAELVTVAEGRAEPTPAPRGERVVRSRTGQVLARLTEQDGRPLLRLAAGLPPDAVDAIFAAIPDALRRSGLDVAD</sequence>
<dbReference type="Pfam" id="PF18090">
    <property type="entry name" value="SoPB_HTH"/>
    <property type="match status" value="1"/>
</dbReference>
<proteinExistence type="inferred from homology"/>
<dbReference type="OrthoDB" id="7908920at2"/>
<dbReference type="PANTHER" id="PTHR33375">
    <property type="entry name" value="CHROMOSOME-PARTITIONING PROTEIN PARB-RELATED"/>
    <property type="match status" value="1"/>
</dbReference>
<dbReference type="SUPFAM" id="SSF109709">
    <property type="entry name" value="KorB DNA-binding domain-like"/>
    <property type="match status" value="1"/>
</dbReference>
<keyword evidence="4" id="KW-1185">Reference proteome</keyword>
<dbReference type="Gene3D" id="3.90.1530.30">
    <property type="match status" value="1"/>
</dbReference>
<evidence type="ECO:0000259" key="2">
    <source>
        <dbReference type="SMART" id="SM00470"/>
    </source>
</evidence>
<feature type="domain" description="ParB-like N-terminal" evidence="2">
    <location>
        <begin position="59"/>
        <end position="149"/>
    </location>
</feature>
<gene>
    <name evidence="3" type="ordered locus">RC1_3743</name>
</gene>
<dbReference type="EMBL" id="CP000613">
    <property type="protein sequence ID" value="ACJ01086.1"/>
    <property type="molecule type" value="Genomic_DNA"/>
</dbReference>
<dbReference type="eggNOG" id="COG1475">
    <property type="taxonomic scope" value="Bacteria"/>
</dbReference>
<dbReference type="InterPro" id="IPR037972">
    <property type="entry name" value="RepB_N"/>
</dbReference>
<accession>B6IXR2</accession>
<dbReference type="Proteomes" id="UP000001591">
    <property type="component" value="Chromosome"/>
</dbReference>
<dbReference type="CDD" id="cd16405">
    <property type="entry name" value="RepB_like_N"/>
    <property type="match status" value="1"/>
</dbReference>
<evidence type="ECO:0000256" key="1">
    <source>
        <dbReference type="ARBA" id="ARBA00006295"/>
    </source>
</evidence>
<reference evidence="3 4" key="1">
    <citation type="journal article" date="2010" name="BMC Genomics">
        <title>Metabolic flexibility revealed in the genome of the cyst-forming alpha-1 proteobacterium Rhodospirillum centenum.</title>
        <authorList>
            <person name="Lu Y.K."/>
            <person name="Marden J."/>
            <person name="Han M."/>
            <person name="Swingley W.D."/>
            <person name="Mastrian S.D."/>
            <person name="Chowdhury S.R."/>
            <person name="Hao J."/>
            <person name="Helmy T."/>
            <person name="Kim S."/>
            <person name="Kurdoglu A.A."/>
            <person name="Matthies H.J."/>
            <person name="Rollo D."/>
            <person name="Stothard P."/>
            <person name="Blankenship R.E."/>
            <person name="Bauer C.E."/>
            <person name="Touchman J.W."/>
        </authorList>
    </citation>
    <scope>NUCLEOTIDE SEQUENCE [LARGE SCALE GENOMIC DNA]</scope>
    <source>
        <strain evidence="4">ATCC 51521 / SW</strain>
    </source>
</reference>
<evidence type="ECO:0000313" key="4">
    <source>
        <dbReference type="Proteomes" id="UP000001591"/>
    </source>
</evidence>
<dbReference type="KEGG" id="rce:RC1_3743"/>
<dbReference type="Pfam" id="PF02195">
    <property type="entry name" value="ParB_N"/>
    <property type="match status" value="1"/>
</dbReference>
<dbReference type="InterPro" id="IPR003115">
    <property type="entry name" value="ParB_N"/>
</dbReference>
<dbReference type="GO" id="GO:0005694">
    <property type="term" value="C:chromosome"/>
    <property type="evidence" value="ECO:0007669"/>
    <property type="project" value="TreeGrafter"/>
</dbReference>
<dbReference type="AlphaFoldDB" id="B6IXR2"/>
<dbReference type="STRING" id="414684.RC1_3743"/>
<protein>
    <recommendedName>
        <fullName evidence="2">ParB-like N-terminal domain-containing protein</fullName>
    </recommendedName>
</protein>
<dbReference type="RefSeq" id="WP_012568859.1">
    <property type="nucleotide sequence ID" value="NC_011420.2"/>
</dbReference>